<dbReference type="PANTHER" id="PTHR46691">
    <property type="entry name" value="HIGH MOBILITY GROUP B PROTEIN 9"/>
    <property type="match status" value="1"/>
</dbReference>
<sequence length="329" mass="36860">MDDYTREMMDLKTLVTRTLEKKGVLARIRAELRASVFEAIEEEDRVIEKDQGLPPALLGSCNDRAKQLHASPPGRLLTAMICEYLYWAQLNHTLKVYLPECNLEKDFWKTELKEFSTKNGFDLNRNRDSPLLLDVLEGFLKLEVVLGGFGSFRSYCNDNIFPGSPVIGVIDGKFESSYLVTVTIGSEKLKGVLYQAPQNPILHASHHSAPANNTNASSSVGVHCRRRRKKSEIKRRDPAHPKSNRSGYNFFFAEQHARLNALHHGKDREISRMIDSLQTPEESSSGGSDYEDYNKSAERGFDIDSLPVIGMGAETSYLGSEDKSSKGGL</sequence>
<evidence type="ECO:0000313" key="2">
    <source>
        <dbReference type="EMBL" id="KAG2400998.1"/>
    </source>
</evidence>
<feature type="compositionally biased region" description="Low complexity" evidence="1">
    <location>
        <begin position="207"/>
        <end position="219"/>
    </location>
</feature>
<feature type="compositionally biased region" description="Basic residues" evidence="1">
    <location>
        <begin position="223"/>
        <end position="233"/>
    </location>
</feature>
<accession>A0A8T0KPB1</accession>
<dbReference type="EMBL" id="JABFOF010000003">
    <property type="protein sequence ID" value="KAG2400998.1"/>
    <property type="molecule type" value="Genomic_DNA"/>
</dbReference>
<dbReference type="SUPFAM" id="SSF47095">
    <property type="entry name" value="HMG-box"/>
    <property type="match status" value="1"/>
</dbReference>
<gene>
    <name evidence="2" type="ORF">HKW66_Vig0199660</name>
</gene>
<protein>
    <submittedName>
        <fullName evidence="2">Protein TONNEAU 1b</fullName>
    </submittedName>
</protein>
<feature type="region of interest" description="Disordered" evidence="1">
    <location>
        <begin position="204"/>
        <end position="247"/>
    </location>
</feature>
<dbReference type="InterPro" id="IPR006594">
    <property type="entry name" value="LisH"/>
</dbReference>
<dbReference type="Gene3D" id="1.10.30.10">
    <property type="entry name" value="High mobility group box domain"/>
    <property type="match status" value="1"/>
</dbReference>
<proteinExistence type="predicted"/>
<dbReference type="Proteomes" id="UP000743370">
    <property type="component" value="Unassembled WGS sequence"/>
</dbReference>
<comment type="caution">
    <text evidence="2">The sequence shown here is derived from an EMBL/GenBank/DDBJ whole genome shotgun (WGS) entry which is preliminary data.</text>
</comment>
<dbReference type="InterPro" id="IPR036910">
    <property type="entry name" value="HMG_box_dom_sf"/>
</dbReference>
<evidence type="ECO:0000256" key="1">
    <source>
        <dbReference type="SAM" id="MobiDB-lite"/>
    </source>
</evidence>
<reference evidence="2 3" key="1">
    <citation type="submission" date="2020-05" db="EMBL/GenBank/DDBJ databases">
        <title>Vigna angularis (adzuki bean) Var. LongXiaoDou No. 4 denovo assembly.</title>
        <authorList>
            <person name="Xiang H."/>
        </authorList>
    </citation>
    <scope>NUCLEOTIDE SEQUENCE [LARGE SCALE GENOMIC DNA]</scope>
    <source>
        <tissue evidence="2">Leaf</tissue>
    </source>
</reference>
<dbReference type="AlphaFoldDB" id="A0A8T0KPB1"/>
<organism evidence="2 3">
    <name type="scientific">Phaseolus angularis</name>
    <name type="common">Azuki bean</name>
    <name type="synonym">Vigna angularis</name>
    <dbReference type="NCBI Taxonomy" id="3914"/>
    <lineage>
        <taxon>Eukaryota</taxon>
        <taxon>Viridiplantae</taxon>
        <taxon>Streptophyta</taxon>
        <taxon>Embryophyta</taxon>
        <taxon>Tracheophyta</taxon>
        <taxon>Spermatophyta</taxon>
        <taxon>Magnoliopsida</taxon>
        <taxon>eudicotyledons</taxon>
        <taxon>Gunneridae</taxon>
        <taxon>Pentapetalae</taxon>
        <taxon>rosids</taxon>
        <taxon>fabids</taxon>
        <taxon>Fabales</taxon>
        <taxon>Fabaceae</taxon>
        <taxon>Papilionoideae</taxon>
        <taxon>50 kb inversion clade</taxon>
        <taxon>NPAAA clade</taxon>
        <taxon>indigoferoid/millettioid clade</taxon>
        <taxon>Phaseoleae</taxon>
        <taxon>Vigna</taxon>
    </lineage>
</organism>
<dbReference type="PANTHER" id="PTHR46691:SF3">
    <property type="entry name" value="HIGH MOBILITY GROUP B PROTEIN 15"/>
    <property type="match status" value="1"/>
</dbReference>
<evidence type="ECO:0000313" key="3">
    <source>
        <dbReference type="Proteomes" id="UP000743370"/>
    </source>
</evidence>
<dbReference type="Gene3D" id="1.20.960.40">
    <property type="match status" value="1"/>
</dbReference>
<dbReference type="PROSITE" id="PS50896">
    <property type="entry name" value="LISH"/>
    <property type="match status" value="1"/>
</dbReference>
<name>A0A8T0KPB1_PHAAN</name>
<dbReference type="Pfam" id="PF16045">
    <property type="entry name" value="LisH_2"/>
    <property type="match status" value="1"/>
</dbReference>
<feature type="region of interest" description="Disordered" evidence="1">
    <location>
        <begin position="276"/>
        <end position="296"/>
    </location>
</feature>